<keyword evidence="3" id="KW-1185">Reference proteome</keyword>
<feature type="region of interest" description="Disordered" evidence="1">
    <location>
        <begin position="430"/>
        <end position="450"/>
    </location>
</feature>
<dbReference type="EMBL" id="BMAT01009305">
    <property type="protein sequence ID" value="GFS03694.1"/>
    <property type="molecule type" value="Genomic_DNA"/>
</dbReference>
<reference evidence="2 3" key="1">
    <citation type="journal article" date="2021" name="Elife">
        <title>Chloroplast acquisition without the gene transfer in kleptoplastic sea slugs, Plakobranchus ocellatus.</title>
        <authorList>
            <person name="Maeda T."/>
            <person name="Takahashi S."/>
            <person name="Yoshida T."/>
            <person name="Shimamura S."/>
            <person name="Takaki Y."/>
            <person name="Nagai Y."/>
            <person name="Toyoda A."/>
            <person name="Suzuki Y."/>
            <person name="Arimoto A."/>
            <person name="Ishii H."/>
            <person name="Satoh N."/>
            <person name="Nishiyama T."/>
            <person name="Hasebe M."/>
            <person name="Maruyama T."/>
            <person name="Minagawa J."/>
            <person name="Obokata J."/>
            <person name="Shigenobu S."/>
        </authorList>
    </citation>
    <scope>NUCLEOTIDE SEQUENCE [LARGE SCALE GENOMIC DNA]</scope>
</reference>
<feature type="region of interest" description="Disordered" evidence="1">
    <location>
        <begin position="540"/>
        <end position="608"/>
    </location>
</feature>
<organism evidence="2 3">
    <name type="scientific">Elysia marginata</name>
    <dbReference type="NCBI Taxonomy" id="1093978"/>
    <lineage>
        <taxon>Eukaryota</taxon>
        <taxon>Metazoa</taxon>
        <taxon>Spiralia</taxon>
        <taxon>Lophotrochozoa</taxon>
        <taxon>Mollusca</taxon>
        <taxon>Gastropoda</taxon>
        <taxon>Heterobranchia</taxon>
        <taxon>Euthyneura</taxon>
        <taxon>Panpulmonata</taxon>
        <taxon>Sacoglossa</taxon>
        <taxon>Placobranchoidea</taxon>
        <taxon>Plakobranchidae</taxon>
        <taxon>Elysia</taxon>
    </lineage>
</organism>
<dbReference type="AlphaFoldDB" id="A0AAV4I084"/>
<feature type="region of interest" description="Disordered" evidence="1">
    <location>
        <begin position="153"/>
        <end position="182"/>
    </location>
</feature>
<gene>
    <name evidence="2" type="ORF">ElyMa_004638800</name>
</gene>
<evidence type="ECO:0000313" key="2">
    <source>
        <dbReference type="EMBL" id="GFS03694.1"/>
    </source>
</evidence>
<name>A0AAV4I084_9GAST</name>
<feature type="compositionally biased region" description="Polar residues" evidence="1">
    <location>
        <begin position="221"/>
        <end position="231"/>
    </location>
</feature>
<sequence>MKPYYKVVYKDGCGIAERPNRMERTAEGESGTRGRACNYATKPCPRRRYALISRANALGGWAQETMKKRWMQKWWRRRKKKRLRHSKPPELRPETSSSGSSRGFDLIRGQNRAEERVSLLLSQALLRVISRTRTLGQAIPRVTPVTRTGIKFTVPSDHLSSHSARSDADHPSTDSTIDAEGSHFPNRVTTVASCQGLAESTEYHPPTLFRSGIEHDRSDSSKATSNPFQRLTESRSHNHTHTIFTACVSYPICCCDKNEALNAKHSCPNVFSLIRPSLPKPYGNIYRYAEGLNTSPQTKLEYPAEGNKSTPLRCTSQEHLIKYITRTRKQKRQKVGGDCCSQTAKLPATTFKPRKFSAIGQSVKPISQIPSKESHATQHHRTLSWWWTYLFLALLCNTSGPSICRVFCQVGAAKTLSSFAPRPSYLTSRSSSSSSSSSSHSPSQSARSSSPVWPARYRLIPPSRTNETIFIYFSPPFINNLRVNTRQKVSFNFTVQRQGPAIVSSPSASFQDTTSTLSESAVGAKGAGKGHVDTAVNDAASDADQQQPSSTAATASVTNESNSNSNSHVSGSETTKTSSSNSKFHLNEDQGKKAPVPASPSNRLKTGVHREQQYRVMIYSDNDIIARPLVSSRGGQLASVRQDARGSYILMDVTAGRTHNFSVEARHIGRVTVSVAVVDVALDKTMHLVRTSC</sequence>
<feature type="compositionally biased region" description="Low complexity" evidence="1">
    <location>
        <begin position="540"/>
        <end position="582"/>
    </location>
</feature>
<dbReference type="Proteomes" id="UP000762676">
    <property type="component" value="Unassembled WGS sequence"/>
</dbReference>
<accession>A0AAV4I084</accession>
<feature type="region of interest" description="Disordered" evidence="1">
    <location>
        <begin position="206"/>
        <end position="233"/>
    </location>
</feature>
<feature type="compositionally biased region" description="Basic residues" evidence="1">
    <location>
        <begin position="77"/>
        <end position="86"/>
    </location>
</feature>
<proteinExistence type="predicted"/>
<protein>
    <recommendedName>
        <fullName evidence="4">Cadherin domain-containing protein</fullName>
    </recommendedName>
</protein>
<comment type="caution">
    <text evidence="2">The sequence shown here is derived from an EMBL/GenBank/DDBJ whole genome shotgun (WGS) entry which is preliminary data.</text>
</comment>
<feature type="region of interest" description="Disordered" evidence="1">
    <location>
        <begin position="77"/>
        <end position="105"/>
    </location>
</feature>
<evidence type="ECO:0008006" key="4">
    <source>
        <dbReference type="Google" id="ProtNLM"/>
    </source>
</evidence>
<evidence type="ECO:0000256" key="1">
    <source>
        <dbReference type="SAM" id="MobiDB-lite"/>
    </source>
</evidence>
<evidence type="ECO:0000313" key="3">
    <source>
        <dbReference type="Proteomes" id="UP000762676"/>
    </source>
</evidence>